<gene>
    <name evidence="1" type="ORF">HD597_004601</name>
</gene>
<dbReference type="EMBL" id="JAMZEB010000002">
    <property type="protein sequence ID" value="MCP2357581.1"/>
    <property type="molecule type" value="Genomic_DNA"/>
</dbReference>
<proteinExistence type="predicted"/>
<evidence type="ECO:0000313" key="1">
    <source>
        <dbReference type="EMBL" id="MCP2357581.1"/>
    </source>
</evidence>
<dbReference type="AlphaFoldDB" id="A0A9X2K5F6"/>
<dbReference type="RefSeq" id="WP_253744699.1">
    <property type="nucleotide sequence ID" value="NZ_BAABKA010000026.1"/>
</dbReference>
<reference evidence="1" key="1">
    <citation type="submission" date="2022-06" db="EMBL/GenBank/DDBJ databases">
        <title>Sequencing the genomes of 1000 actinobacteria strains.</title>
        <authorList>
            <person name="Klenk H.-P."/>
        </authorList>
    </citation>
    <scope>NUCLEOTIDE SEQUENCE</scope>
    <source>
        <strain evidence="1">DSM 46694</strain>
    </source>
</reference>
<evidence type="ECO:0000313" key="2">
    <source>
        <dbReference type="Proteomes" id="UP001139648"/>
    </source>
</evidence>
<comment type="caution">
    <text evidence="1">The sequence shown here is derived from an EMBL/GenBank/DDBJ whole genome shotgun (WGS) entry which is preliminary data.</text>
</comment>
<organism evidence="1 2">
    <name type="scientific">Nonomuraea thailandensis</name>
    <dbReference type="NCBI Taxonomy" id="1188745"/>
    <lineage>
        <taxon>Bacteria</taxon>
        <taxon>Bacillati</taxon>
        <taxon>Actinomycetota</taxon>
        <taxon>Actinomycetes</taxon>
        <taxon>Streptosporangiales</taxon>
        <taxon>Streptosporangiaceae</taxon>
        <taxon>Nonomuraea</taxon>
    </lineage>
</organism>
<dbReference type="Proteomes" id="UP001139648">
    <property type="component" value="Unassembled WGS sequence"/>
</dbReference>
<keyword evidence="2" id="KW-1185">Reference proteome</keyword>
<protein>
    <submittedName>
        <fullName evidence="1">Uncharacterized protein</fullName>
    </submittedName>
</protein>
<name>A0A9X2K5F6_9ACTN</name>
<sequence length="53" mass="5442">MKDGAQVPVPPHLEGCIEKGATWSVFTRVAIGVVDQAGERPGSGRGAAGERPV</sequence>
<accession>A0A9X2K5F6</accession>